<gene>
    <name evidence="2" type="ORF">IL334_007019</name>
</gene>
<organism evidence="2 3">
    <name type="scientific">Kwoniella shivajii</name>
    <dbReference type="NCBI Taxonomy" id="564305"/>
    <lineage>
        <taxon>Eukaryota</taxon>
        <taxon>Fungi</taxon>
        <taxon>Dikarya</taxon>
        <taxon>Basidiomycota</taxon>
        <taxon>Agaricomycotina</taxon>
        <taxon>Tremellomycetes</taxon>
        <taxon>Tremellales</taxon>
        <taxon>Cryptococcaceae</taxon>
        <taxon>Kwoniella</taxon>
    </lineage>
</organism>
<feature type="region of interest" description="Disordered" evidence="1">
    <location>
        <begin position="678"/>
        <end position="752"/>
    </location>
</feature>
<feature type="compositionally biased region" description="Polar residues" evidence="1">
    <location>
        <begin position="686"/>
        <end position="701"/>
    </location>
</feature>
<feature type="compositionally biased region" description="Basic and acidic residues" evidence="1">
    <location>
        <begin position="738"/>
        <end position="748"/>
    </location>
</feature>
<name>A0ABZ1DAN4_9TREE</name>
<dbReference type="GeneID" id="87959149"/>
<accession>A0ABZ1DAN4</accession>
<feature type="compositionally biased region" description="Polar residues" evidence="1">
    <location>
        <begin position="1046"/>
        <end position="1056"/>
    </location>
</feature>
<feature type="region of interest" description="Disordered" evidence="1">
    <location>
        <begin position="593"/>
        <end position="630"/>
    </location>
</feature>
<feature type="region of interest" description="Disordered" evidence="1">
    <location>
        <begin position="371"/>
        <end position="441"/>
    </location>
</feature>
<evidence type="ECO:0000313" key="2">
    <source>
        <dbReference type="EMBL" id="WRT70026.1"/>
    </source>
</evidence>
<feature type="compositionally biased region" description="Low complexity" evidence="1">
    <location>
        <begin position="416"/>
        <end position="429"/>
    </location>
</feature>
<feature type="region of interest" description="Disordered" evidence="1">
    <location>
        <begin position="1045"/>
        <end position="1105"/>
    </location>
</feature>
<dbReference type="RefSeq" id="XP_062794765.1">
    <property type="nucleotide sequence ID" value="XM_062938714.1"/>
</dbReference>
<sequence length="1207" mass="135585">MNILDLPTKSVVLAEILERTDSSRTDIEGCLAEFVIRAWKQGGQVREWCKDVQTILGVISISTILRETITSHPLQILLPFVHIPPNPYFPTVEPPLPPPLIPTSLLSTLDRQSFISALCRLSIDNHENGSRPFCDEPLILELCLSYVASMWRRAPKLQVDREDSLIDWMSKDLTEIEFELQLQGHPLNIGSTIIPILHKFRFQLGFVTCSQLITKFNSFSQPSLLLTSDPTGTSSSFSCSTTSVSPGISQHDVERFTRAWIERRLSIGIGYQSIVEELYNAKLRLEDNDYKDTIDQVLESFGIHGKNDEPSHEQFGLLWSSPSSPTSASYSTDHIEATSRQSEGLYSQLSLPSSLSLLTLKMGRRRSLSNHTPKWFSHRRNNSSSSSQFAFPQFQRAPGPPSGLFNNNASLDGSQPSITSPSISSFTFPENSREELRQSVVSQRPRTTFRDDLTSSVMSLTDPEDVRTVLLNQLMEMRYHIHGHEDEGWYLGGGREQAEELLSHLETKMIGKKDLMGLKEVFQSMRSAFDLPPFMRNDPSRPETMISSIRRDTLTDASTIMRESIDLDRFLEEVAQLPDTLQQQDVKEIYNDRHQGKQGDGIQQEEREVGKRFNGNESDDNLSRHSGRRKSASAYSALTMASLLTTDSQLEEPRMTSFEIQEAHREFHKKSRAVEYHFPLPPTTPPQSTWNSYEYTPSPVSENRDHDNRYTRLPPKVSIGNLKKTRSRTSPSPSHRKSTSESRGRSAEHFTPTQNRLIWNEDETTKIFRYHNEGVSSTETLSPLYAISPSATGNSPSRSSFETHIVTPVATRHPQPLSTLSSQATLYSPHDAHLITPDRRRASLGPLAKSRRQLHRHFAILDGEQVSPSKEMRELVPEMEAPVTPTMKILALSDGYSSDSHSISHKKLESRSRCSSFRSSITPKMPPRISSLRSLPKVSFHDVITNGSTKSPAGRPPPMSPLVSPVPLIAVLELFKRKNDNGMTILEVEDSLYRVVDIERDRVRKAGETWDEDARSKVKWLIEQIAIMLGDPIYVAPISRVVASLSGPSSSTQTRQNSKKLPKSNQNQGDVKRPLLPRYKSQPQLPTSTSTSIVSSPPRPASIRPNVLRRHTQSCMSINSIESASSIYSTPSVNMEVEEMIDIDISPSSIEGIFGDRTSMKSDGSVAHIGYQDWDIALPQMMEWPIPRIRRCSETSVGSTGTFGRIG</sequence>
<evidence type="ECO:0000313" key="3">
    <source>
        <dbReference type="Proteomes" id="UP001329825"/>
    </source>
</evidence>
<keyword evidence="3" id="KW-1185">Reference proteome</keyword>
<feature type="compositionally biased region" description="Low complexity" evidence="1">
    <location>
        <begin position="382"/>
        <end position="397"/>
    </location>
</feature>
<evidence type="ECO:0000256" key="1">
    <source>
        <dbReference type="SAM" id="MobiDB-lite"/>
    </source>
</evidence>
<dbReference type="EMBL" id="CP141890">
    <property type="protein sequence ID" value="WRT70026.1"/>
    <property type="molecule type" value="Genomic_DNA"/>
</dbReference>
<feature type="compositionally biased region" description="Low complexity" evidence="1">
    <location>
        <begin position="1087"/>
        <end position="1096"/>
    </location>
</feature>
<protein>
    <submittedName>
        <fullName evidence="2">Uncharacterized protein</fullName>
    </submittedName>
</protein>
<proteinExistence type="predicted"/>
<reference evidence="2 3" key="1">
    <citation type="submission" date="2024-01" db="EMBL/GenBank/DDBJ databases">
        <title>Comparative genomics of Cryptococcus and Kwoniella reveals pathogenesis evolution and contrasting modes of karyotype evolution via chromosome fusion or intercentromeric recombination.</title>
        <authorList>
            <person name="Coelho M.A."/>
            <person name="David-Palma M."/>
            <person name="Shea T."/>
            <person name="Bowers K."/>
            <person name="McGinley-Smith S."/>
            <person name="Mohammad A.W."/>
            <person name="Gnirke A."/>
            <person name="Yurkov A.M."/>
            <person name="Nowrousian M."/>
            <person name="Sun S."/>
            <person name="Cuomo C.A."/>
            <person name="Heitman J."/>
        </authorList>
    </citation>
    <scope>NUCLEOTIDE SEQUENCE [LARGE SCALE GENOMIC DNA]</scope>
    <source>
        <strain evidence="2">CBS 11374</strain>
    </source>
</reference>
<dbReference type="Proteomes" id="UP001329825">
    <property type="component" value="Chromosome 10"/>
</dbReference>
<feature type="compositionally biased region" description="Polar residues" evidence="1">
    <location>
        <begin position="404"/>
        <end position="415"/>
    </location>
</feature>